<keyword evidence="5" id="KW-0324">Glycolysis</keyword>
<evidence type="ECO:0000256" key="4">
    <source>
        <dbReference type="ARBA" id="ARBA00022842"/>
    </source>
</evidence>
<keyword evidence="2" id="KW-0479">Metal-binding</keyword>
<keyword evidence="4" id="KW-0460">Magnesium</keyword>
<organism evidence="6 7">
    <name type="scientific">Durusdinium trenchii</name>
    <dbReference type="NCBI Taxonomy" id="1381693"/>
    <lineage>
        <taxon>Eukaryota</taxon>
        <taxon>Sar</taxon>
        <taxon>Alveolata</taxon>
        <taxon>Dinophyceae</taxon>
        <taxon>Suessiales</taxon>
        <taxon>Symbiodiniaceae</taxon>
        <taxon>Durusdinium</taxon>
    </lineage>
</organism>
<protein>
    <submittedName>
        <fullName evidence="6">ADP-dependent glucokinase (ADP-GK) (ADPGK)</fullName>
    </submittedName>
</protein>
<name>A0ABP0H934_9DINO</name>
<dbReference type="InterPro" id="IPR007666">
    <property type="entry name" value="ADP_PFK/GK"/>
</dbReference>
<dbReference type="Proteomes" id="UP001642464">
    <property type="component" value="Unassembled WGS sequence"/>
</dbReference>
<proteinExistence type="predicted"/>
<evidence type="ECO:0000313" key="6">
    <source>
        <dbReference type="EMBL" id="CAK8986711.1"/>
    </source>
</evidence>
<evidence type="ECO:0000256" key="3">
    <source>
        <dbReference type="ARBA" id="ARBA00022777"/>
    </source>
</evidence>
<dbReference type="EMBL" id="CAXAMM010000261">
    <property type="protein sequence ID" value="CAK8986711.1"/>
    <property type="molecule type" value="Genomic_DNA"/>
</dbReference>
<feature type="non-terminal residue" evidence="6">
    <location>
        <position position="1"/>
    </location>
</feature>
<accession>A0ABP0H934</accession>
<comment type="caution">
    <text evidence="6">The sequence shown here is derived from an EMBL/GenBank/DDBJ whole genome shotgun (WGS) entry which is preliminary data.</text>
</comment>
<dbReference type="PROSITE" id="PS51255">
    <property type="entry name" value="ADPK"/>
    <property type="match status" value="1"/>
</dbReference>
<gene>
    <name evidence="6" type="ORF">SCF082_LOCUS669</name>
</gene>
<dbReference type="SUPFAM" id="SSF53613">
    <property type="entry name" value="Ribokinase-like"/>
    <property type="match status" value="1"/>
</dbReference>
<evidence type="ECO:0000256" key="2">
    <source>
        <dbReference type="ARBA" id="ARBA00022723"/>
    </source>
</evidence>
<reference evidence="6 7" key="1">
    <citation type="submission" date="2024-02" db="EMBL/GenBank/DDBJ databases">
        <authorList>
            <person name="Chen Y."/>
            <person name="Shah S."/>
            <person name="Dougan E. K."/>
            <person name="Thang M."/>
            <person name="Chan C."/>
        </authorList>
    </citation>
    <scope>NUCLEOTIDE SEQUENCE [LARGE SCALE GENOMIC DNA]</scope>
</reference>
<keyword evidence="7" id="KW-1185">Reference proteome</keyword>
<dbReference type="InterPro" id="IPR029056">
    <property type="entry name" value="Ribokinase-like"/>
</dbReference>
<dbReference type="Gene3D" id="3.40.1190.20">
    <property type="match status" value="1"/>
</dbReference>
<dbReference type="PANTHER" id="PTHR21208:SF0">
    <property type="entry name" value="ADP-DEPENDENT GLUCOKINASE"/>
    <property type="match status" value="1"/>
</dbReference>
<evidence type="ECO:0000313" key="7">
    <source>
        <dbReference type="Proteomes" id="UP001642464"/>
    </source>
</evidence>
<evidence type="ECO:0000256" key="5">
    <source>
        <dbReference type="ARBA" id="ARBA00023152"/>
    </source>
</evidence>
<sequence length="308" mass="34113">EDEASRGVESLEELEKVFAWHVARSAGGERHVQDAATFDALLRGLERLERARFTLGGNSAIMADVLVRDWGFQNVLLGGPIGERVEQLLPKELDTIGSKTDEVHLILEYEHGLRWGSAEAKRANRFIISRDEANSRVEGVEEVTSNVQGFDLLIVAGLHMLDGAATGFRKQRLGEIKASLDRVDRDTRIHFELASIGDVEVLREVAREVVPRVDSLGLNEQELLALWVALGGKDSENVAQMHPNLSAVRVVLLGLFEAFPRLERVHFHSFAVHVIAQRGGRAWRWPHQEAATAAGSVKASERASPCKK</sequence>
<evidence type="ECO:0000256" key="1">
    <source>
        <dbReference type="ARBA" id="ARBA00022679"/>
    </source>
</evidence>
<keyword evidence="3" id="KW-0418">Kinase</keyword>
<keyword evidence="1" id="KW-0808">Transferase</keyword>
<dbReference type="Pfam" id="PF04587">
    <property type="entry name" value="ADP_PFK_GK"/>
    <property type="match status" value="1"/>
</dbReference>
<dbReference type="PANTHER" id="PTHR21208">
    <property type="entry name" value="ADP-DEPENDENT GLUCOKINASE"/>
    <property type="match status" value="1"/>
</dbReference>